<feature type="region of interest" description="Disordered" evidence="1">
    <location>
        <begin position="1"/>
        <end position="40"/>
    </location>
</feature>
<proteinExistence type="predicted"/>
<accession>A0AAV7VP67</accession>
<evidence type="ECO:0000313" key="2">
    <source>
        <dbReference type="EMBL" id="KAJ1203197.1"/>
    </source>
</evidence>
<gene>
    <name evidence="2" type="ORF">NDU88_006990</name>
</gene>
<dbReference type="EMBL" id="JANPWB010000003">
    <property type="protein sequence ID" value="KAJ1203197.1"/>
    <property type="molecule type" value="Genomic_DNA"/>
</dbReference>
<reference evidence="2" key="1">
    <citation type="journal article" date="2022" name="bioRxiv">
        <title>Sequencing and chromosome-scale assembly of the giantPleurodeles waltlgenome.</title>
        <authorList>
            <person name="Brown T."/>
            <person name="Elewa A."/>
            <person name="Iarovenko S."/>
            <person name="Subramanian E."/>
            <person name="Araus A.J."/>
            <person name="Petzold A."/>
            <person name="Susuki M."/>
            <person name="Suzuki K.-i.T."/>
            <person name="Hayashi T."/>
            <person name="Toyoda A."/>
            <person name="Oliveira C."/>
            <person name="Osipova E."/>
            <person name="Leigh N.D."/>
            <person name="Simon A."/>
            <person name="Yun M.H."/>
        </authorList>
    </citation>
    <scope>NUCLEOTIDE SEQUENCE</scope>
    <source>
        <strain evidence="2">20211129_DDA</strain>
        <tissue evidence="2">Liver</tissue>
    </source>
</reference>
<evidence type="ECO:0000313" key="3">
    <source>
        <dbReference type="Proteomes" id="UP001066276"/>
    </source>
</evidence>
<protein>
    <submittedName>
        <fullName evidence="2">Uncharacterized protein</fullName>
    </submittedName>
</protein>
<evidence type="ECO:0000256" key="1">
    <source>
        <dbReference type="SAM" id="MobiDB-lite"/>
    </source>
</evidence>
<sequence>MRAKTTIPQAALFSHRTLRKGSSPSGNHTLPDGRANFMPPLRQPEPCTTCFEVRSPAQSDGGVRRRGEASVEELLPGEHQCETDENTLWKGDCR</sequence>
<keyword evidence="3" id="KW-1185">Reference proteome</keyword>
<dbReference type="Proteomes" id="UP001066276">
    <property type="component" value="Chromosome 2_1"/>
</dbReference>
<comment type="caution">
    <text evidence="2">The sequence shown here is derived from an EMBL/GenBank/DDBJ whole genome shotgun (WGS) entry which is preliminary data.</text>
</comment>
<name>A0AAV7VP67_PLEWA</name>
<dbReference type="AlphaFoldDB" id="A0AAV7VP67"/>
<organism evidence="2 3">
    <name type="scientific">Pleurodeles waltl</name>
    <name type="common">Iberian ribbed newt</name>
    <dbReference type="NCBI Taxonomy" id="8319"/>
    <lineage>
        <taxon>Eukaryota</taxon>
        <taxon>Metazoa</taxon>
        <taxon>Chordata</taxon>
        <taxon>Craniata</taxon>
        <taxon>Vertebrata</taxon>
        <taxon>Euteleostomi</taxon>
        <taxon>Amphibia</taxon>
        <taxon>Batrachia</taxon>
        <taxon>Caudata</taxon>
        <taxon>Salamandroidea</taxon>
        <taxon>Salamandridae</taxon>
        <taxon>Pleurodelinae</taxon>
        <taxon>Pleurodeles</taxon>
    </lineage>
</organism>